<dbReference type="Proteomes" id="UP001500236">
    <property type="component" value="Unassembled WGS sequence"/>
</dbReference>
<feature type="domain" description="Amino acid permease/ SLC12A" evidence="6">
    <location>
        <begin position="24"/>
        <end position="379"/>
    </location>
</feature>
<feature type="transmembrane region" description="Helical" evidence="5">
    <location>
        <begin position="278"/>
        <end position="311"/>
    </location>
</feature>
<comment type="subcellular location">
    <subcellularLocation>
        <location evidence="1">Membrane</location>
        <topology evidence="1">Multi-pass membrane protein</topology>
    </subcellularLocation>
</comment>
<feature type="transmembrane region" description="Helical" evidence="5">
    <location>
        <begin position="127"/>
        <end position="147"/>
    </location>
</feature>
<organism evidence="7 8">
    <name type="scientific">Nesterenkonia aethiopica</name>
    <dbReference type="NCBI Taxonomy" id="269144"/>
    <lineage>
        <taxon>Bacteria</taxon>
        <taxon>Bacillati</taxon>
        <taxon>Actinomycetota</taxon>
        <taxon>Actinomycetes</taxon>
        <taxon>Micrococcales</taxon>
        <taxon>Micrococcaceae</taxon>
        <taxon>Nesterenkonia</taxon>
    </lineage>
</organism>
<evidence type="ECO:0000256" key="4">
    <source>
        <dbReference type="ARBA" id="ARBA00023136"/>
    </source>
</evidence>
<accession>A0ABP6M157</accession>
<sequence length="458" mass="48737">MSTASTTVSETPALRRSLGLPYAVLFGLAYMVPLTVFTTYGIVSTITSGHLALAYIITLTAMLVTALSYARMVKALPVAGSAYTYTQRSFGPNLGFLVGWSLLLDYLFLPMINFMIIGLYLNAAIPALPAWLIIVAAIVIVTAMNVLGIKVAAGFNSMLVGIQVVFIVVFVIMSVVTLTAQDASIDPLAPFANEEFQFAALIAGAAVLCLSFLGFDAVSTLSEETKDPTRTIPRAILICTFSAGLIFIFLSWLGHLVFPDWTAYSSVDTAATDVMARAGGAFLVAFFTAAFISGGAASATASHVSVTRILYTMGRDGAMPGRIFAVLHPKFRTPYLAALAVGAVSLLALVLPLELAAAMISFGALIAFTFVNLSVIKYHAVDRGRRHGGDLIRFVVLPAIGVTLCLWLWTSLSPDAFMVGLGWVGVGLVWLLVITRGLRRPAPTMDLQEVEDSVVPSS</sequence>
<feature type="transmembrane region" description="Helical" evidence="5">
    <location>
        <begin position="357"/>
        <end position="379"/>
    </location>
</feature>
<feature type="transmembrane region" description="Helical" evidence="5">
    <location>
        <begin position="235"/>
        <end position="258"/>
    </location>
</feature>
<feature type="transmembrane region" description="Helical" evidence="5">
    <location>
        <begin position="94"/>
        <end position="121"/>
    </location>
</feature>
<dbReference type="PANTHER" id="PTHR42770">
    <property type="entry name" value="AMINO ACID TRANSPORTER-RELATED"/>
    <property type="match status" value="1"/>
</dbReference>
<feature type="transmembrane region" description="Helical" evidence="5">
    <location>
        <begin position="416"/>
        <end position="435"/>
    </location>
</feature>
<proteinExistence type="predicted"/>
<protein>
    <submittedName>
        <fullName evidence="7">Amino acid permease</fullName>
    </submittedName>
</protein>
<feature type="transmembrane region" description="Helical" evidence="5">
    <location>
        <begin position="52"/>
        <end position="73"/>
    </location>
</feature>
<reference evidence="8" key="1">
    <citation type="journal article" date="2019" name="Int. J. Syst. Evol. Microbiol.">
        <title>The Global Catalogue of Microorganisms (GCM) 10K type strain sequencing project: providing services to taxonomists for standard genome sequencing and annotation.</title>
        <authorList>
            <consortium name="The Broad Institute Genomics Platform"/>
            <consortium name="The Broad Institute Genome Sequencing Center for Infectious Disease"/>
            <person name="Wu L."/>
            <person name="Ma J."/>
        </authorList>
    </citation>
    <scope>NUCLEOTIDE SEQUENCE [LARGE SCALE GENOMIC DNA]</scope>
    <source>
        <strain evidence="8">JCM 14309</strain>
    </source>
</reference>
<dbReference type="Pfam" id="PF00324">
    <property type="entry name" value="AA_permease"/>
    <property type="match status" value="1"/>
</dbReference>
<feature type="transmembrane region" description="Helical" evidence="5">
    <location>
        <begin position="391"/>
        <end position="410"/>
    </location>
</feature>
<dbReference type="EMBL" id="BAAAVT010000012">
    <property type="protein sequence ID" value="GAA3067161.1"/>
    <property type="molecule type" value="Genomic_DNA"/>
</dbReference>
<dbReference type="PANTHER" id="PTHR42770:SF8">
    <property type="entry name" value="PUTRESCINE IMPORTER PUUP"/>
    <property type="match status" value="1"/>
</dbReference>
<feature type="transmembrane region" description="Helical" evidence="5">
    <location>
        <begin position="159"/>
        <end position="176"/>
    </location>
</feature>
<dbReference type="PIRSF" id="PIRSF006060">
    <property type="entry name" value="AA_transporter"/>
    <property type="match status" value="1"/>
</dbReference>
<evidence type="ECO:0000313" key="8">
    <source>
        <dbReference type="Proteomes" id="UP001500236"/>
    </source>
</evidence>
<evidence type="ECO:0000256" key="3">
    <source>
        <dbReference type="ARBA" id="ARBA00022989"/>
    </source>
</evidence>
<evidence type="ECO:0000256" key="2">
    <source>
        <dbReference type="ARBA" id="ARBA00022692"/>
    </source>
</evidence>
<feature type="transmembrane region" description="Helical" evidence="5">
    <location>
        <begin position="20"/>
        <end position="40"/>
    </location>
</feature>
<dbReference type="InterPro" id="IPR050367">
    <property type="entry name" value="APC_superfamily"/>
</dbReference>
<feature type="transmembrane region" description="Helical" evidence="5">
    <location>
        <begin position="332"/>
        <end position="351"/>
    </location>
</feature>
<comment type="caution">
    <text evidence="7">The sequence shown here is derived from an EMBL/GenBank/DDBJ whole genome shotgun (WGS) entry which is preliminary data.</text>
</comment>
<dbReference type="Gene3D" id="1.20.1740.10">
    <property type="entry name" value="Amino acid/polyamine transporter I"/>
    <property type="match status" value="1"/>
</dbReference>
<feature type="transmembrane region" description="Helical" evidence="5">
    <location>
        <begin position="196"/>
        <end position="215"/>
    </location>
</feature>
<evidence type="ECO:0000256" key="1">
    <source>
        <dbReference type="ARBA" id="ARBA00004141"/>
    </source>
</evidence>
<keyword evidence="2 5" id="KW-0812">Transmembrane</keyword>
<gene>
    <name evidence="7" type="ORF">GCM10010529_19910</name>
</gene>
<evidence type="ECO:0000256" key="5">
    <source>
        <dbReference type="SAM" id="Phobius"/>
    </source>
</evidence>
<name>A0ABP6M157_9MICC</name>
<evidence type="ECO:0000313" key="7">
    <source>
        <dbReference type="EMBL" id="GAA3067161.1"/>
    </source>
</evidence>
<dbReference type="InterPro" id="IPR004841">
    <property type="entry name" value="AA-permease/SLC12A_dom"/>
</dbReference>
<evidence type="ECO:0000259" key="6">
    <source>
        <dbReference type="Pfam" id="PF00324"/>
    </source>
</evidence>
<keyword evidence="3 5" id="KW-1133">Transmembrane helix</keyword>
<keyword evidence="8" id="KW-1185">Reference proteome</keyword>
<dbReference type="RefSeq" id="WP_344681906.1">
    <property type="nucleotide sequence ID" value="NZ_BAAAVT010000012.1"/>
</dbReference>
<keyword evidence="4 5" id="KW-0472">Membrane</keyword>